<accession>A0A286DG34</accession>
<dbReference type="InterPro" id="IPR002818">
    <property type="entry name" value="DJ-1/PfpI"/>
</dbReference>
<dbReference type="InterPro" id="IPR052158">
    <property type="entry name" value="INH-QAR"/>
</dbReference>
<sequence length="327" mass="35468">MTRTISMLIYAGGQSLDISGPLEVFALADRQAHEDGMSRAPLYRLQLVAHDRAAVALSSGMRVVPDLACAQVDAAAIDTLLISGGMGDALDRARANKALVDWLGSSASRIRRVGSICSGALLLAETGLLDGRQATTHWRDVAELRQRYPQVRVVPDAIYTRDGPVWTSAGVTAGMDLALAMVADDHGMPLALKVAKRMVMVSKRSGGQSQFSSQLADLDVPDAFARLAEWIRGNLRSRLSVDILAGQACMSPRHFGRRFQQAFGSTPQKYVEQLRVEAAKSLLENSARDLKRIASDCGFASEDAMRQAFLRHLGIRPSAYRERFGAA</sequence>
<dbReference type="Pfam" id="PF12833">
    <property type="entry name" value="HTH_18"/>
    <property type="match status" value="1"/>
</dbReference>
<keyword evidence="2" id="KW-0804">Transcription</keyword>
<evidence type="ECO:0000313" key="4">
    <source>
        <dbReference type="EMBL" id="SOD57540.1"/>
    </source>
</evidence>
<dbReference type="PANTHER" id="PTHR43130:SF3">
    <property type="entry name" value="HTH-TYPE TRANSCRIPTIONAL REGULATOR RV1931C"/>
    <property type="match status" value="1"/>
</dbReference>
<dbReference type="Proteomes" id="UP000219374">
    <property type="component" value="Unassembled WGS sequence"/>
</dbReference>
<dbReference type="SMART" id="SM00342">
    <property type="entry name" value="HTH_ARAC"/>
    <property type="match status" value="1"/>
</dbReference>
<evidence type="ECO:0000259" key="3">
    <source>
        <dbReference type="PROSITE" id="PS01124"/>
    </source>
</evidence>
<dbReference type="InterPro" id="IPR018060">
    <property type="entry name" value="HTH_AraC"/>
</dbReference>
<evidence type="ECO:0000313" key="5">
    <source>
        <dbReference type="Proteomes" id="UP000219374"/>
    </source>
</evidence>
<name>A0A286DG34_9GAMM</name>
<dbReference type="SUPFAM" id="SSF46689">
    <property type="entry name" value="Homeodomain-like"/>
    <property type="match status" value="2"/>
</dbReference>
<dbReference type="GO" id="GO:0003700">
    <property type="term" value="F:DNA-binding transcription factor activity"/>
    <property type="evidence" value="ECO:0007669"/>
    <property type="project" value="InterPro"/>
</dbReference>
<keyword evidence="1" id="KW-0805">Transcription regulation</keyword>
<dbReference type="OrthoDB" id="9803764at2"/>
<dbReference type="InterPro" id="IPR009057">
    <property type="entry name" value="Homeodomain-like_sf"/>
</dbReference>
<dbReference type="EMBL" id="OCND01000014">
    <property type="protein sequence ID" value="SOD57540.1"/>
    <property type="molecule type" value="Genomic_DNA"/>
</dbReference>
<gene>
    <name evidence="4" type="ORF">SAMN06296416_11434</name>
</gene>
<dbReference type="SUPFAM" id="SSF52317">
    <property type="entry name" value="Class I glutamine amidotransferase-like"/>
    <property type="match status" value="1"/>
</dbReference>
<dbReference type="PROSITE" id="PS01124">
    <property type="entry name" value="HTH_ARAC_FAMILY_2"/>
    <property type="match status" value="1"/>
</dbReference>
<dbReference type="InterPro" id="IPR029062">
    <property type="entry name" value="Class_I_gatase-like"/>
</dbReference>
<evidence type="ECO:0000256" key="2">
    <source>
        <dbReference type="ARBA" id="ARBA00023163"/>
    </source>
</evidence>
<keyword evidence="5" id="KW-1185">Reference proteome</keyword>
<proteinExistence type="predicted"/>
<dbReference type="GO" id="GO:0043565">
    <property type="term" value="F:sequence-specific DNA binding"/>
    <property type="evidence" value="ECO:0007669"/>
    <property type="project" value="InterPro"/>
</dbReference>
<dbReference type="AlphaFoldDB" id="A0A286DG34"/>
<organism evidence="4 5">
    <name type="scientific">Pseudoxanthomonas wuyuanensis</name>
    <dbReference type="NCBI Taxonomy" id="1073196"/>
    <lineage>
        <taxon>Bacteria</taxon>
        <taxon>Pseudomonadati</taxon>
        <taxon>Pseudomonadota</taxon>
        <taxon>Gammaproteobacteria</taxon>
        <taxon>Lysobacterales</taxon>
        <taxon>Lysobacteraceae</taxon>
        <taxon>Pseudoxanthomonas</taxon>
    </lineage>
</organism>
<dbReference type="PANTHER" id="PTHR43130">
    <property type="entry name" value="ARAC-FAMILY TRANSCRIPTIONAL REGULATOR"/>
    <property type="match status" value="1"/>
</dbReference>
<dbReference type="RefSeq" id="WP_097123602.1">
    <property type="nucleotide sequence ID" value="NZ_OCND01000014.1"/>
</dbReference>
<dbReference type="Gene3D" id="3.40.50.880">
    <property type="match status" value="1"/>
</dbReference>
<feature type="domain" description="HTH araC/xylS-type" evidence="3">
    <location>
        <begin position="225"/>
        <end position="323"/>
    </location>
</feature>
<dbReference type="Pfam" id="PF01965">
    <property type="entry name" value="DJ-1_PfpI"/>
    <property type="match status" value="1"/>
</dbReference>
<protein>
    <submittedName>
        <fullName evidence="4">Transcriptional regulator, AraC family with amidase-like domain</fullName>
    </submittedName>
</protein>
<evidence type="ECO:0000256" key="1">
    <source>
        <dbReference type="ARBA" id="ARBA00023015"/>
    </source>
</evidence>
<dbReference type="Gene3D" id="1.10.10.60">
    <property type="entry name" value="Homeodomain-like"/>
    <property type="match status" value="1"/>
</dbReference>
<dbReference type="CDD" id="cd03137">
    <property type="entry name" value="GATase1_AraC_1"/>
    <property type="match status" value="1"/>
</dbReference>
<reference evidence="4 5" key="1">
    <citation type="submission" date="2017-09" db="EMBL/GenBank/DDBJ databases">
        <authorList>
            <person name="Ehlers B."/>
            <person name="Leendertz F.H."/>
        </authorList>
    </citation>
    <scope>NUCLEOTIDE SEQUENCE [LARGE SCALE GENOMIC DNA]</scope>
    <source>
        <strain evidence="4 5">CGMCC 1.10978</strain>
    </source>
</reference>